<proteinExistence type="predicted"/>
<keyword evidence="3" id="KW-1185">Reference proteome</keyword>
<feature type="transmembrane region" description="Helical" evidence="1">
    <location>
        <begin position="6"/>
        <end position="24"/>
    </location>
</feature>
<dbReference type="KEGG" id="wfu:AXE80_02840"/>
<protein>
    <recommendedName>
        <fullName evidence="4">DUF3592 domain-containing protein</fullName>
    </recommendedName>
</protein>
<sequence>MNKLIFPFIIVAVVVLAFVIKLNYKEKVLNDAETTNGKVLREFQRGKLPYCEFTYTVDSVEYHKKQEVPMHLKNKVLDSTYTVYYDIDNPKNAILKFK</sequence>
<keyword evidence="1" id="KW-0812">Transmembrane</keyword>
<dbReference type="STRING" id="1790137.AXE80_02840"/>
<evidence type="ECO:0000256" key="1">
    <source>
        <dbReference type="SAM" id="Phobius"/>
    </source>
</evidence>
<dbReference type="AlphaFoldDB" id="A0A1B1Y3F9"/>
<evidence type="ECO:0000313" key="2">
    <source>
        <dbReference type="EMBL" id="ANW95287.1"/>
    </source>
</evidence>
<organism evidence="2 3">
    <name type="scientific">Wenyingzhuangia fucanilytica</name>
    <dbReference type="NCBI Taxonomy" id="1790137"/>
    <lineage>
        <taxon>Bacteria</taxon>
        <taxon>Pseudomonadati</taxon>
        <taxon>Bacteroidota</taxon>
        <taxon>Flavobacteriia</taxon>
        <taxon>Flavobacteriales</taxon>
        <taxon>Flavobacteriaceae</taxon>
        <taxon>Wenyingzhuangia</taxon>
    </lineage>
</organism>
<evidence type="ECO:0000313" key="3">
    <source>
        <dbReference type="Proteomes" id="UP000092967"/>
    </source>
</evidence>
<dbReference type="EMBL" id="CP014224">
    <property type="protein sequence ID" value="ANW95287.1"/>
    <property type="molecule type" value="Genomic_DNA"/>
</dbReference>
<name>A0A1B1Y3F9_9FLAO</name>
<dbReference type="RefSeq" id="WP_068824389.1">
    <property type="nucleotide sequence ID" value="NZ_CP014224.1"/>
</dbReference>
<evidence type="ECO:0008006" key="4">
    <source>
        <dbReference type="Google" id="ProtNLM"/>
    </source>
</evidence>
<keyword evidence="1" id="KW-1133">Transmembrane helix</keyword>
<dbReference type="OrthoDB" id="9862076at2"/>
<keyword evidence="1" id="KW-0472">Membrane</keyword>
<gene>
    <name evidence="2" type="ORF">AXE80_02840</name>
</gene>
<dbReference type="Proteomes" id="UP000092967">
    <property type="component" value="Chromosome"/>
</dbReference>
<accession>A0A1B1Y3F9</accession>
<reference evidence="2 3" key="1">
    <citation type="submission" date="2016-02" db="EMBL/GenBank/DDBJ databases">
        <authorList>
            <person name="Wen L."/>
            <person name="He K."/>
            <person name="Yang H."/>
        </authorList>
    </citation>
    <scope>NUCLEOTIDE SEQUENCE [LARGE SCALE GENOMIC DNA]</scope>
    <source>
        <strain evidence="2 3">CZ1127</strain>
    </source>
</reference>